<dbReference type="PANTHER" id="PTHR12243:SF69">
    <property type="entry name" value="SI:CH73-59F11.3"/>
    <property type="match status" value="1"/>
</dbReference>
<dbReference type="SMART" id="SM00595">
    <property type="entry name" value="MADF"/>
    <property type="match status" value="1"/>
</dbReference>
<dbReference type="GO" id="GO:0005667">
    <property type="term" value="C:transcription regulator complex"/>
    <property type="evidence" value="ECO:0007669"/>
    <property type="project" value="TreeGrafter"/>
</dbReference>
<feature type="compositionally biased region" description="Low complexity" evidence="1">
    <location>
        <begin position="106"/>
        <end position="143"/>
    </location>
</feature>
<keyword evidence="4" id="KW-1185">Reference proteome</keyword>
<protein>
    <submittedName>
        <fullName evidence="3">Uncharacterized protein LOC122142017</fullName>
    </submittedName>
</protein>
<dbReference type="GO" id="GO:0006357">
    <property type="term" value="P:regulation of transcription by RNA polymerase II"/>
    <property type="evidence" value="ECO:0007669"/>
    <property type="project" value="TreeGrafter"/>
</dbReference>
<dbReference type="Proteomes" id="UP001314229">
    <property type="component" value="Unassembled WGS sequence"/>
</dbReference>
<dbReference type="InterPro" id="IPR039353">
    <property type="entry name" value="TF_Adf1"/>
</dbReference>
<feature type="domain" description="MADF" evidence="2">
    <location>
        <begin position="7"/>
        <end position="95"/>
    </location>
</feature>
<dbReference type="Pfam" id="PF10545">
    <property type="entry name" value="MADF_DNA_bdg"/>
    <property type="match status" value="1"/>
</dbReference>
<reference evidence="3 4" key="1">
    <citation type="submission" date="2024-01" db="EMBL/GenBank/DDBJ databases">
        <authorList>
            <person name="Alioto T."/>
            <person name="Alioto T."/>
            <person name="Gomez Garrido J."/>
        </authorList>
    </citation>
    <scope>NUCLEOTIDE SEQUENCE [LARGE SCALE GENOMIC DNA]</scope>
</reference>
<comment type="caution">
    <text evidence="3">The sequence shown here is derived from an EMBL/GenBank/DDBJ whole genome shotgun (WGS) entry which is preliminary data.</text>
</comment>
<proteinExistence type="predicted"/>
<name>A0AAV1QGJ6_SCOSC</name>
<evidence type="ECO:0000259" key="2">
    <source>
        <dbReference type="PROSITE" id="PS51029"/>
    </source>
</evidence>
<dbReference type="PROSITE" id="PS51029">
    <property type="entry name" value="MADF"/>
    <property type="match status" value="1"/>
</dbReference>
<evidence type="ECO:0000313" key="3">
    <source>
        <dbReference type="EMBL" id="CAK6982659.1"/>
    </source>
</evidence>
<feature type="region of interest" description="Disordered" evidence="1">
    <location>
        <begin position="97"/>
        <end position="174"/>
    </location>
</feature>
<organism evidence="3 4">
    <name type="scientific">Scomber scombrus</name>
    <name type="common">Atlantic mackerel</name>
    <name type="synonym">Scomber vernalis</name>
    <dbReference type="NCBI Taxonomy" id="13677"/>
    <lineage>
        <taxon>Eukaryota</taxon>
        <taxon>Metazoa</taxon>
        <taxon>Chordata</taxon>
        <taxon>Craniata</taxon>
        <taxon>Vertebrata</taxon>
        <taxon>Euteleostomi</taxon>
        <taxon>Actinopterygii</taxon>
        <taxon>Neopterygii</taxon>
        <taxon>Teleostei</taxon>
        <taxon>Neoteleostei</taxon>
        <taxon>Acanthomorphata</taxon>
        <taxon>Pelagiaria</taxon>
        <taxon>Scombriformes</taxon>
        <taxon>Scombridae</taxon>
        <taxon>Scomber</taxon>
    </lineage>
</organism>
<evidence type="ECO:0000256" key="1">
    <source>
        <dbReference type="SAM" id="MobiDB-lite"/>
    </source>
</evidence>
<dbReference type="GO" id="GO:0005634">
    <property type="term" value="C:nucleus"/>
    <property type="evidence" value="ECO:0007669"/>
    <property type="project" value="TreeGrafter"/>
</dbReference>
<dbReference type="AlphaFoldDB" id="A0AAV1QGJ6"/>
<accession>A0AAV1QGJ6</accession>
<evidence type="ECO:0000313" key="4">
    <source>
        <dbReference type="Proteomes" id="UP001314229"/>
    </source>
</evidence>
<dbReference type="EMBL" id="CAWUFR010001070">
    <property type="protein sequence ID" value="CAK6982659.1"/>
    <property type="molecule type" value="Genomic_DNA"/>
</dbReference>
<gene>
    <name evidence="3" type="ORF">FSCOSCO3_A002021</name>
</gene>
<sequence length="250" mass="28598">MDHVEERLIKEVRKYDHLYNSSSKNYKDCQVASNSWREISRNTGLEVVECMKRWKNLRDKYVRLRKKHATRSGDPGGRRVPAFYPFLSWLAPHVKHRETESNDPKTSSVESTPSSSAESDTSACSSEPSPTEPPRSATPESPSTPQPGICIPLASVPVESPVSRKRKRDQDDQDRFVKQMANLEERLVEVQQRLLQGDQQRLLQGAQQGGDECSRFGQTLADMLRRVPEDSRPEVMCEVYNLVHESRKNF</sequence>
<dbReference type="InterPro" id="IPR006578">
    <property type="entry name" value="MADF-dom"/>
</dbReference>
<dbReference type="PANTHER" id="PTHR12243">
    <property type="entry name" value="MADF DOMAIN TRANSCRIPTION FACTOR"/>
    <property type="match status" value="1"/>
</dbReference>